<dbReference type="Proteomes" id="UP000219452">
    <property type="component" value="Unassembled WGS sequence"/>
</dbReference>
<gene>
    <name evidence="1" type="ORF">SAMN06269250_3844</name>
</gene>
<accession>A0A286G9M3</accession>
<name>A0A286G9M3_9BACT</name>
<evidence type="ECO:0000313" key="2">
    <source>
        <dbReference type="Proteomes" id="UP000219452"/>
    </source>
</evidence>
<proteinExistence type="predicted"/>
<reference evidence="2" key="1">
    <citation type="submission" date="2017-09" db="EMBL/GenBank/DDBJ databases">
        <authorList>
            <person name="Varghese N."/>
            <person name="Submissions S."/>
        </authorList>
    </citation>
    <scope>NUCLEOTIDE SEQUENCE [LARGE SCALE GENOMIC DNA]</scope>
    <source>
        <strain evidence="2">DSM 29961</strain>
    </source>
</reference>
<sequence length="46" mass="5518">MDKDLLYDTLILEQVFEQRRRDGWCWTDNVKSQSHNSLGQMNAYPD</sequence>
<keyword evidence="2" id="KW-1185">Reference proteome</keyword>
<dbReference type="AlphaFoldDB" id="A0A286G9M3"/>
<dbReference type="EMBL" id="OCNH01000003">
    <property type="protein sequence ID" value="SOD92182.1"/>
    <property type="molecule type" value="Genomic_DNA"/>
</dbReference>
<protein>
    <submittedName>
        <fullName evidence="1">Uncharacterized protein</fullName>
    </submittedName>
</protein>
<evidence type="ECO:0000313" key="1">
    <source>
        <dbReference type="EMBL" id="SOD92182.1"/>
    </source>
</evidence>
<organism evidence="1 2">
    <name type="scientific">Spirosoma fluviale</name>
    <dbReference type="NCBI Taxonomy" id="1597977"/>
    <lineage>
        <taxon>Bacteria</taxon>
        <taxon>Pseudomonadati</taxon>
        <taxon>Bacteroidota</taxon>
        <taxon>Cytophagia</taxon>
        <taxon>Cytophagales</taxon>
        <taxon>Cytophagaceae</taxon>
        <taxon>Spirosoma</taxon>
    </lineage>
</organism>